<reference evidence="6 7" key="1">
    <citation type="journal article" date="2019" name="Int. J. Syst. Evol. Microbiol.">
        <title>The Global Catalogue of Microorganisms (GCM) 10K type strain sequencing project: providing services to taxonomists for standard genome sequencing and annotation.</title>
        <authorList>
            <consortium name="The Broad Institute Genomics Platform"/>
            <consortium name="The Broad Institute Genome Sequencing Center for Infectious Disease"/>
            <person name="Wu L."/>
            <person name="Ma J."/>
        </authorList>
    </citation>
    <scope>NUCLEOTIDE SEQUENCE [LARGE SCALE GENOMIC DNA]</scope>
    <source>
        <strain evidence="6 7">JCM 16013</strain>
    </source>
</reference>
<dbReference type="SUPFAM" id="SSF48498">
    <property type="entry name" value="Tetracyclin repressor-like, C-terminal domain"/>
    <property type="match status" value="1"/>
</dbReference>
<name>A0ABN2T9I8_9ACTN</name>
<evidence type="ECO:0000256" key="3">
    <source>
        <dbReference type="ARBA" id="ARBA00023163"/>
    </source>
</evidence>
<evidence type="ECO:0000259" key="5">
    <source>
        <dbReference type="PROSITE" id="PS50977"/>
    </source>
</evidence>
<accession>A0ABN2T9I8</accession>
<dbReference type="InterPro" id="IPR025996">
    <property type="entry name" value="MT1864/Rv1816-like_C"/>
</dbReference>
<dbReference type="InterPro" id="IPR050109">
    <property type="entry name" value="HTH-type_TetR-like_transc_reg"/>
</dbReference>
<dbReference type="RefSeq" id="WP_344662488.1">
    <property type="nucleotide sequence ID" value="NZ_BAAAQM010000074.1"/>
</dbReference>
<dbReference type="EMBL" id="BAAAQM010000074">
    <property type="protein sequence ID" value="GAA2002546.1"/>
    <property type="molecule type" value="Genomic_DNA"/>
</dbReference>
<feature type="DNA-binding region" description="H-T-H motif" evidence="4">
    <location>
        <begin position="57"/>
        <end position="76"/>
    </location>
</feature>
<keyword evidence="3" id="KW-0804">Transcription</keyword>
<evidence type="ECO:0000313" key="7">
    <source>
        <dbReference type="Proteomes" id="UP001499854"/>
    </source>
</evidence>
<evidence type="ECO:0000256" key="4">
    <source>
        <dbReference type="PROSITE-ProRule" id="PRU00335"/>
    </source>
</evidence>
<dbReference type="InterPro" id="IPR009057">
    <property type="entry name" value="Homeodomain-like_sf"/>
</dbReference>
<dbReference type="Pfam" id="PF00440">
    <property type="entry name" value="TetR_N"/>
    <property type="match status" value="1"/>
</dbReference>
<dbReference type="Proteomes" id="UP001499854">
    <property type="component" value="Unassembled WGS sequence"/>
</dbReference>
<evidence type="ECO:0000256" key="2">
    <source>
        <dbReference type="ARBA" id="ARBA00023125"/>
    </source>
</evidence>
<keyword evidence="2 4" id="KW-0238">DNA-binding</keyword>
<dbReference type="InterPro" id="IPR036271">
    <property type="entry name" value="Tet_transcr_reg_TetR-rel_C_sf"/>
</dbReference>
<dbReference type="PANTHER" id="PTHR30055">
    <property type="entry name" value="HTH-TYPE TRANSCRIPTIONAL REGULATOR RUTR"/>
    <property type="match status" value="1"/>
</dbReference>
<dbReference type="SUPFAM" id="SSF46689">
    <property type="entry name" value="Homeodomain-like"/>
    <property type="match status" value="1"/>
</dbReference>
<sequence>MTEKPDTPGAAETADGYEPLAPGVYARAQARGQEVLRASLLDVAAHLLAAEGPGALTMRRIATEAGCSTMVLYKHFGSKDAIATALYLEGFARLKRRLDAVPRGDDPAEYLAAVGRAYRDNALSEPNFYDVMHGPGIPGFVPDAEAIAAGKQSLAVLHEAARWCVEAGVFRSDADPDEITDVLWAAAHGVISLERAGHFPGDLGALRYRTLTRAAAASFATVAADADAAAEARPPH</sequence>
<comment type="caution">
    <text evidence="6">The sequence shown here is derived from an EMBL/GenBank/DDBJ whole genome shotgun (WGS) entry which is preliminary data.</text>
</comment>
<dbReference type="PROSITE" id="PS50977">
    <property type="entry name" value="HTH_TETR_2"/>
    <property type="match status" value="1"/>
</dbReference>
<protein>
    <recommendedName>
        <fullName evidence="5">HTH tetR-type domain-containing protein</fullName>
    </recommendedName>
</protein>
<evidence type="ECO:0000256" key="1">
    <source>
        <dbReference type="ARBA" id="ARBA00023015"/>
    </source>
</evidence>
<dbReference type="PRINTS" id="PR00455">
    <property type="entry name" value="HTHTETR"/>
</dbReference>
<organism evidence="6 7">
    <name type="scientific">Catenulispora subtropica</name>
    <dbReference type="NCBI Taxonomy" id="450798"/>
    <lineage>
        <taxon>Bacteria</taxon>
        <taxon>Bacillati</taxon>
        <taxon>Actinomycetota</taxon>
        <taxon>Actinomycetes</taxon>
        <taxon>Catenulisporales</taxon>
        <taxon>Catenulisporaceae</taxon>
        <taxon>Catenulispora</taxon>
    </lineage>
</organism>
<keyword evidence="1" id="KW-0805">Transcription regulation</keyword>
<gene>
    <name evidence="6" type="ORF">GCM10009838_80600</name>
</gene>
<dbReference type="InterPro" id="IPR001647">
    <property type="entry name" value="HTH_TetR"/>
</dbReference>
<proteinExistence type="predicted"/>
<dbReference type="Gene3D" id="1.10.357.10">
    <property type="entry name" value="Tetracycline Repressor, domain 2"/>
    <property type="match status" value="1"/>
</dbReference>
<keyword evidence="7" id="KW-1185">Reference proteome</keyword>
<dbReference type="Pfam" id="PF13305">
    <property type="entry name" value="TetR_C_33"/>
    <property type="match status" value="1"/>
</dbReference>
<evidence type="ECO:0000313" key="6">
    <source>
        <dbReference type="EMBL" id="GAA2002546.1"/>
    </source>
</evidence>
<dbReference type="PANTHER" id="PTHR30055:SF209">
    <property type="entry name" value="POSSIBLE TRANSCRIPTIONAL REGULATORY PROTEIN (PROBABLY TETR-FAMILY)"/>
    <property type="match status" value="1"/>
</dbReference>
<feature type="domain" description="HTH tetR-type" evidence="5">
    <location>
        <begin position="34"/>
        <end position="94"/>
    </location>
</feature>